<feature type="region of interest" description="Disordered" evidence="1">
    <location>
        <begin position="68"/>
        <end position="95"/>
    </location>
</feature>
<feature type="compositionally biased region" description="Polar residues" evidence="1">
    <location>
        <begin position="86"/>
        <end position="95"/>
    </location>
</feature>
<proteinExistence type="predicted"/>
<evidence type="ECO:0000256" key="1">
    <source>
        <dbReference type="SAM" id="MobiDB-lite"/>
    </source>
</evidence>
<evidence type="ECO:0000313" key="3">
    <source>
        <dbReference type="Proteomes" id="UP001066276"/>
    </source>
</evidence>
<gene>
    <name evidence="2" type="ORF">NDU88_006383</name>
</gene>
<evidence type="ECO:0000313" key="2">
    <source>
        <dbReference type="EMBL" id="KAJ1181173.1"/>
    </source>
</evidence>
<sequence>MLGIGQHNIDTRPLCLPRQCANGATPKTRTKRRVSCSRPKTLILGTPTLEQAKIEQSQVLNTAGALWTDRRSPPEASLDNDAAESASINSEDSMTSQLLSNVTLKMADEIL</sequence>
<comment type="caution">
    <text evidence="2">The sequence shown here is derived from an EMBL/GenBank/DDBJ whole genome shotgun (WGS) entry which is preliminary data.</text>
</comment>
<name>A0AAV7TX35_PLEWA</name>
<organism evidence="2 3">
    <name type="scientific">Pleurodeles waltl</name>
    <name type="common">Iberian ribbed newt</name>
    <dbReference type="NCBI Taxonomy" id="8319"/>
    <lineage>
        <taxon>Eukaryota</taxon>
        <taxon>Metazoa</taxon>
        <taxon>Chordata</taxon>
        <taxon>Craniata</taxon>
        <taxon>Vertebrata</taxon>
        <taxon>Euteleostomi</taxon>
        <taxon>Amphibia</taxon>
        <taxon>Batrachia</taxon>
        <taxon>Caudata</taxon>
        <taxon>Salamandroidea</taxon>
        <taxon>Salamandridae</taxon>
        <taxon>Pleurodelinae</taxon>
        <taxon>Pleurodeles</taxon>
    </lineage>
</organism>
<keyword evidence="3" id="KW-1185">Reference proteome</keyword>
<reference evidence="2" key="1">
    <citation type="journal article" date="2022" name="bioRxiv">
        <title>Sequencing and chromosome-scale assembly of the giantPleurodeles waltlgenome.</title>
        <authorList>
            <person name="Brown T."/>
            <person name="Elewa A."/>
            <person name="Iarovenko S."/>
            <person name="Subramanian E."/>
            <person name="Araus A.J."/>
            <person name="Petzold A."/>
            <person name="Susuki M."/>
            <person name="Suzuki K.-i.T."/>
            <person name="Hayashi T."/>
            <person name="Toyoda A."/>
            <person name="Oliveira C."/>
            <person name="Osipova E."/>
            <person name="Leigh N.D."/>
            <person name="Simon A."/>
            <person name="Yun M.H."/>
        </authorList>
    </citation>
    <scope>NUCLEOTIDE SEQUENCE</scope>
    <source>
        <strain evidence="2">20211129_DDA</strain>
        <tissue evidence="2">Liver</tissue>
    </source>
</reference>
<dbReference type="Proteomes" id="UP001066276">
    <property type="component" value="Chromosome 3_2"/>
</dbReference>
<dbReference type="AlphaFoldDB" id="A0AAV7TX35"/>
<accession>A0AAV7TX35</accession>
<dbReference type="EMBL" id="JANPWB010000006">
    <property type="protein sequence ID" value="KAJ1181173.1"/>
    <property type="molecule type" value="Genomic_DNA"/>
</dbReference>
<protein>
    <submittedName>
        <fullName evidence="2">Uncharacterized protein</fullName>
    </submittedName>
</protein>